<name>A0A6M0CGK4_9FLAO</name>
<evidence type="ECO:0000313" key="7">
    <source>
        <dbReference type="Proteomes" id="UP000474296"/>
    </source>
</evidence>
<keyword evidence="7" id="KW-1185">Reference proteome</keyword>
<proteinExistence type="inferred from homology"/>
<dbReference type="GO" id="GO:0006793">
    <property type="term" value="P:phosphorus metabolic process"/>
    <property type="evidence" value="ECO:0007669"/>
    <property type="project" value="InterPro"/>
</dbReference>
<evidence type="ECO:0000256" key="4">
    <source>
        <dbReference type="RuleBase" id="RU369062"/>
    </source>
</evidence>
<gene>
    <name evidence="6" type="primary">ppk2</name>
    <name evidence="6" type="ORF">GWK10_07150</name>
</gene>
<dbReference type="PIRSF" id="PIRSF028756">
    <property type="entry name" value="PPK2_prd"/>
    <property type="match status" value="1"/>
</dbReference>
<dbReference type="RefSeq" id="WP_164030868.1">
    <property type="nucleotide sequence ID" value="NZ_JAABOQ010000003.1"/>
</dbReference>
<protein>
    <recommendedName>
        <fullName evidence="4">ADP/GDP-polyphosphate phosphotransferase</fullName>
        <ecNumber evidence="4">2.7.4.-</ecNumber>
    </recommendedName>
    <alternativeName>
        <fullName evidence="4">Polyphosphate kinase PPK2</fullName>
    </alternativeName>
</protein>
<reference evidence="6 7" key="1">
    <citation type="submission" date="2020-01" db="EMBL/GenBank/DDBJ databases">
        <title>Spongiivirga citrea KCTC 32990T.</title>
        <authorList>
            <person name="Wang G."/>
        </authorList>
    </citation>
    <scope>NUCLEOTIDE SEQUENCE [LARGE SCALE GENOMIC DNA]</scope>
    <source>
        <strain evidence="6 7">KCTC 32990</strain>
    </source>
</reference>
<keyword evidence="3 4" id="KW-0418">Kinase</keyword>
<sequence length="274" mass="32192">MSLASDIEKLNSKTGLRQLVNNETFSIGKTLRYVNYELRLEALQEELIKLQNWVTTNKKKVVIIFEGRDAAGKGGAIRRITEHINPREFRVVALPRPTEEEIGQWYFQRYVNQLPKAGEIVLFDRSWYNRAVVEPVNGFCTEEEYEIFMGQVNAFEKMIVESGVIFIKFYFSISKEEQAKRFEEIKKDPLKKWKFSDVDAKAQELWDVYTDYKKRMFKRTNTKTCPWIIIKANKKGKARLEVIERILDIIPYEPKNEALIKPVVPKVEEVENVD</sequence>
<dbReference type="InterPro" id="IPR022488">
    <property type="entry name" value="PPK2-related"/>
</dbReference>
<dbReference type="Gene3D" id="3.40.50.300">
    <property type="entry name" value="P-loop containing nucleotide triphosphate hydrolases"/>
    <property type="match status" value="1"/>
</dbReference>
<dbReference type="InterPro" id="IPR016898">
    <property type="entry name" value="Polyphosphate_phosphotransfera"/>
</dbReference>
<comment type="similarity">
    <text evidence="1 4">Belongs to the polyphosphate kinase 2 (PPK2) family. Class I subfamily.</text>
</comment>
<evidence type="ECO:0000313" key="6">
    <source>
        <dbReference type="EMBL" id="NER16981.1"/>
    </source>
</evidence>
<dbReference type="EC" id="2.7.4.-" evidence="4"/>
<evidence type="ECO:0000256" key="1">
    <source>
        <dbReference type="ARBA" id="ARBA00009924"/>
    </source>
</evidence>
<dbReference type="NCBIfam" id="TIGR03707">
    <property type="entry name" value="PPK2_P_aer"/>
    <property type="match status" value="1"/>
</dbReference>
<evidence type="ECO:0000256" key="3">
    <source>
        <dbReference type="ARBA" id="ARBA00022777"/>
    </source>
</evidence>
<dbReference type="PANTHER" id="PTHR34383:SF1">
    <property type="entry name" value="ADP-POLYPHOSPHATE PHOSPHOTRANSFERASE"/>
    <property type="match status" value="1"/>
</dbReference>
<organism evidence="6 7">
    <name type="scientific">Spongiivirga citrea</name>
    <dbReference type="NCBI Taxonomy" id="1481457"/>
    <lineage>
        <taxon>Bacteria</taxon>
        <taxon>Pseudomonadati</taxon>
        <taxon>Bacteroidota</taxon>
        <taxon>Flavobacteriia</taxon>
        <taxon>Flavobacteriales</taxon>
        <taxon>Flavobacteriaceae</taxon>
        <taxon>Spongiivirga</taxon>
    </lineage>
</organism>
<dbReference type="AlphaFoldDB" id="A0A6M0CGK4"/>
<dbReference type="InterPro" id="IPR022486">
    <property type="entry name" value="PPK2_PA0141"/>
</dbReference>
<dbReference type="EMBL" id="JAABOQ010000003">
    <property type="protein sequence ID" value="NER16981.1"/>
    <property type="molecule type" value="Genomic_DNA"/>
</dbReference>
<comment type="function">
    <text evidence="4">Uses inorganic polyphosphate (polyP) as a donor to convert GDP to GTP or ADP to ATP.</text>
</comment>
<dbReference type="Pfam" id="PF03976">
    <property type="entry name" value="PPK2"/>
    <property type="match status" value="1"/>
</dbReference>
<feature type="domain" description="Polyphosphate kinase-2-related" evidence="5">
    <location>
        <begin position="35"/>
        <end position="256"/>
    </location>
</feature>
<comment type="subunit">
    <text evidence="4">Homotetramer.</text>
</comment>
<dbReference type="Proteomes" id="UP000474296">
    <property type="component" value="Unassembled WGS sequence"/>
</dbReference>
<evidence type="ECO:0000259" key="5">
    <source>
        <dbReference type="Pfam" id="PF03976"/>
    </source>
</evidence>
<dbReference type="PANTHER" id="PTHR34383">
    <property type="entry name" value="POLYPHOSPHATE:AMP PHOSPHOTRANSFERASE-RELATED"/>
    <property type="match status" value="1"/>
</dbReference>
<dbReference type="SUPFAM" id="SSF52540">
    <property type="entry name" value="P-loop containing nucleoside triphosphate hydrolases"/>
    <property type="match status" value="1"/>
</dbReference>
<dbReference type="GO" id="GO:0008976">
    <property type="term" value="F:polyphosphate kinase activity"/>
    <property type="evidence" value="ECO:0007669"/>
    <property type="project" value="UniProtKB-UniRule"/>
</dbReference>
<evidence type="ECO:0000256" key="2">
    <source>
        <dbReference type="ARBA" id="ARBA00022679"/>
    </source>
</evidence>
<keyword evidence="2 4" id="KW-0808">Transferase</keyword>
<accession>A0A6M0CGK4</accession>
<comment type="caution">
    <text evidence="6">The sequence shown here is derived from an EMBL/GenBank/DDBJ whole genome shotgun (WGS) entry which is preliminary data.</text>
</comment>
<dbReference type="InterPro" id="IPR027417">
    <property type="entry name" value="P-loop_NTPase"/>
</dbReference>